<dbReference type="AlphaFoldDB" id="F8NEC1"/>
<feature type="domain" description="C3H1-type" evidence="7">
    <location>
        <begin position="23"/>
        <end position="51"/>
    </location>
</feature>
<keyword evidence="3 5" id="KW-0863">Zinc-finger</keyword>
<dbReference type="Proteomes" id="UP000008064">
    <property type="component" value="Unassembled WGS sequence"/>
</dbReference>
<dbReference type="GO" id="GO:0008270">
    <property type="term" value="F:zinc ion binding"/>
    <property type="evidence" value="ECO:0007669"/>
    <property type="project" value="UniProtKB-KW"/>
</dbReference>
<keyword evidence="2" id="KW-0677">Repeat</keyword>
<evidence type="ECO:0000259" key="7">
    <source>
        <dbReference type="PROSITE" id="PS50103"/>
    </source>
</evidence>
<evidence type="ECO:0000256" key="3">
    <source>
        <dbReference type="ARBA" id="ARBA00022771"/>
    </source>
</evidence>
<feature type="domain" description="C3H1-type" evidence="7">
    <location>
        <begin position="61"/>
        <end position="89"/>
    </location>
</feature>
<organism>
    <name type="scientific">Serpula lacrymans var. lacrymans (strain S7.9)</name>
    <name type="common">Dry rot fungus</name>
    <dbReference type="NCBI Taxonomy" id="578457"/>
    <lineage>
        <taxon>Eukaryota</taxon>
        <taxon>Fungi</taxon>
        <taxon>Dikarya</taxon>
        <taxon>Basidiomycota</taxon>
        <taxon>Agaricomycotina</taxon>
        <taxon>Agaricomycetes</taxon>
        <taxon>Agaricomycetidae</taxon>
        <taxon>Boletales</taxon>
        <taxon>Coniophorineae</taxon>
        <taxon>Serpulaceae</taxon>
        <taxon>Serpula</taxon>
    </lineage>
</organism>
<feature type="zinc finger region" description="C3H1-type" evidence="5">
    <location>
        <begin position="23"/>
        <end position="51"/>
    </location>
</feature>
<dbReference type="EMBL" id="GL945428">
    <property type="protein sequence ID" value="EGO30555.1"/>
    <property type="molecule type" value="Genomic_DNA"/>
</dbReference>
<dbReference type="Gene3D" id="4.10.1000.10">
    <property type="entry name" value="Zinc finger, CCCH-type"/>
    <property type="match status" value="2"/>
</dbReference>
<feature type="region of interest" description="Disordered" evidence="6">
    <location>
        <begin position="305"/>
        <end position="344"/>
    </location>
</feature>
<evidence type="ECO:0000313" key="8">
    <source>
        <dbReference type="EMBL" id="EGO30555.1"/>
    </source>
</evidence>
<dbReference type="GO" id="GO:0003729">
    <property type="term" value="F:mRNA binding"/>
    <property type="evidence" value="ECO:0007669"/>
    <property type="project" value="InterPro"/>
</dbReference>
<dbReference type="Pfam" id="PF00642">
    <property type="entry name" value="zf-CCCH"/>
    <property type="match status" value="2"/>
</dbReference>
<evidence type="ECO:0000256" key="2">
    <source>
        <dbReference type="ARBA" id="ARBA00022737"/>
    </source>
</evidence>
<evidence type="ECO:0000256" key="4">
    <source>
        <dbReference type="ARBA" id="ARBA00022833"/>
    </source>
</evidence>
<dbReference type="RefSeq" id="XP_007312439.1">
    <property type="nucleotide sequence ID" value="XM_007312377.1"/>
</dbReference>
<dbReference type="FunFam" id="4.10.1000.10:FF:000001">
    <property type="entry name" value="zinc finger CCCH domain-containing protein 15-like"/>
    <property type="match status" value="1"/>
</dbReference>
<protein>
    <recommendedName>
        <fullName evidence="7">C3H1-type domain-containing protein</fullName>
    </recommendedName>
</protein>
<feature type="region of interest" description="Disordered" evidence="6">
    <location>
        <begin position="95"/>
        <end position="123"/>
    </location>
</feature>
<dbReference type="InterPro" id="IPR000571">
    <property type="entry name" value="Znf_CCCH"/>
</dbReference>
<gene>
    <name evidence="8" type="ORF">SERLADRAFT_454858</name>
</gene>
<reference evidence="8" key="1">
    <citation type="submission" date="2011-04" db="EMBL/GenBank/DDBJ databases">
        <title>Evolution of plant cell wall degrading machinery underlies the functional diversity of forest fungi.</title>
        <authorList>
            <consortium name="US DOE Joint Genome Institute (JGI-PGF)"/>
            <person name="Eastwood D.C."/>
            <person name="Floudas D."/>
            <person name="Binder M."/>
            <person name="Majcherczyk A."/>
            <person name="Schneider P."/>
            <person name="Aerts A."/>
            <person name="Asiegbu F.O."/>
            <person name="Baker S.E."/>
            <person name="Barry K."/>
            <person name="Bendiksby M."/>
            <person name="Blumentritt M."/>
            <person name="Coutinho P.M."/>
            <person name="Cullen D."/>
            <person name="Cullen D."/>
            <person name="Gathman A."/>
            <person name="Goodell B."/>
            <person name="Henrissat B."/>
            <person name="Ihrmark K."/>
            <person name="Kauserud H."/>
            <person name="Kohler A."/>
            <person name="LaButti K."/>
            <person name="Lapidus A."/>
            <person name="Lavin J.L."/>
            <person name="Lee Y.-H."/>
            <person name="Lindquist E."/>
            <person name="Lilly W."/>
            <person name="Lucas S."/>
            <person name="Morin E."/>
            <person name="Murat C."/>
            <person name="Oguiza J.A."/>
            <person name="Park J."/>
            <person name="Pisabarro A.G."/>
            <person name="Riley R."/>
            <person name="Rosling A."/>
            <person name="Salamov A."/>
            <person name="Schmidt O."/>
            <person name="Schmutz J."/>
            <person name="Skrede I."/>
            <person name="Stenlid J."/>
            <person name="Wiebenga A."/>
            <person name="Xie X."/>
            <person name="Kues U."/>
            <person name="Hibbett D.S."/>
            <person name="Hoffmeister D."/>
            <person name="Hogberg N."/>
            <person name="Martin F."/>
            <person name="Grigoriev I.V."/>
            <person name="Watkinson S.C."/>
        </authorList>
    </citation>
    <scope>NUCLEOTIDE SEQUENCE</scope>
    <source>
        <strain evidence="8">S7.9</strain>
    </source>
</reference>
<evidence type="ECO:0000256" key="6">
    <source>
        <dbReference type="SAM" id="MobiDB-lite"/>
    </source>
</evidence>
<dbReference type="KEGG" id="sla:SERLADRAFT_454858"/>
<evidence type="ECO:0000256" key="1">
    <source>
        <dbReference type="ARBA" id="ARBA00022723"/>
    </source>
</evidence>
<dbReference type="PANTHER" id="PTHR12547:SF18">
    <property type="entry name" value="PROTEIN TIS11"/>
    <property type="match status" value="1"/>
</dbReference>
<dbReference type="HOGENOM" id="CLU_806894_0_0_1"/>
<sequence length="344" mass="37313">MDMTGSSSQNGNGPSANNRKLGLYKTELCRSWEEKGSCRYGSKCQFAHGEEEIRKVARHPKYKTEICRTFWVSGACPYGKRCCFIHTELPVPGIIQGSDGVPPPQVSNGRPRSLSTNSDPNETSVSLLTRIQRKSEATAHTSVALPVEAAQSPSRLFNSRPPTGSLRVDTSALNSVAKQNKSAYPTFTSNGLLLRASEQTSIKSPVPLTAGPDLGRSNNTRLDIMGFNQRLRSVAQNPDIFPSFDGPEVKGDLTAPSSPTGSNQRSSYRISSTDYRSNMYNAPHSQHVRSGSAGNWVSFNQSRHVATPSYPLPSDGSGETTSNVPWSTSELAVGSSRLDDKSWV</sequence>
<feature type="region of interest" description="Disordered" evidence="6">
    <location>
        <begin position="238"/>
        <end position="268"/>
    </location>
</feature>
<name>F8NEC1_SERL9</name>
<dbReference type="SUPFAM" id="SSF90229">
    <property type="entry name" value="CCCH zinc finger"/>
    <property type="match status" value="2"/>
</dbReference>
<feature type="compositionally biased region" description="Polar residues" evidence="6">
    <location>
        <begin position="255"/>
        <end position="268"/>
    </location>
</feature>
<feature type="compositionally biased region" description="Polar residues" evidence="6">
    <location>
        <begin position="106"/>
        <end position="123"/>
    </location>
</feature>
<evidence type="ECO:0000256" key="5">
    <source>
        <dbReference type="PROSITE-ProRule" id="PRU00723"/>
    </source>
</evidence>
<feature type="compositionally biased region" description="Polar residues" evidence="6">
    <location>
        <begin position="317"/>
        <end position="330"/>
    </location>
</feature>
<dbReference type="InterPro" id="IPR045877">
    <property type="entry name" value="ZFP36-like"/>
</dbReference>
<dbReference type="GeneID" id="18817089"/>
<accession>F8NEC1</accession>
<feature type="zinc finger region" description="C3H1-type" evidence="5">
    <location>
        <begin position="61"/>
        <end position="89"/>
    </location>
</feature>
<proteinExistence type="predicted"/>
<dbReference type="SMART" id="SM00356">
    <property type="entry name" value="ZnF_C3H1"/>
    <property type="match status" value="2"/>
</dbReference>
<keyword evidence="1 5" id="KW-0479">Metal-binding</keyword>
<dbReference type="PANTHER" id="PTHR12547">
    <property type="entry name" value="CCCH ZINC FINGER/TIS11-RELATED"/>
    <property type="match status" value="1"/>
</dbReference>
<keyword evidence="4 5" id="KW-0862">Zinc</keyword>
<dbReference type="PROSITE" id="PS50103">
    <property type="entry name" value="ZF_C3H1"/>
    <property type="match status" value="2"/>
</dbReference>
<dbReference type="OrthoDB" id="410307at2759"/>
<dbReference type="FunFam" id="4.10.1000.10:FF:000002">
    <property type="entry name" value="Zinc finger protein 36, C3H1 type-like 1"/>
    <property type="match status" value="1"/>
</dbReference>
<dbReference type="InterPro" id="IPR036855">
    <property type="entry name" value="Znf_CCCH_sf"/>
</dbReference>